<name>A0A2R6NI82_9APHY</name>
<dbReference type="AlphaFoldDB" id="A0A2R6NI82"/>
<gene>
    <name evidence="1" type="ORF">PHLCEN_2v12022</name>
</gene>
<comment type="caution">
    <text evidence="1">The sequence shown here is derived from an EMBL/GenBank/DDBJ whole genome shotgun (WGS) entry which is preliminary data.</text>
</comment>
<keyword evidence="2" id="KW-1185">Reference proteome</keyword>
<reference evidence="1 2" key="1">
    <citation type="submission" date="2018-02" db="EMBL/GenBank/DDBJ databases">
        <title>Genome sequence of the basidiomycete white-rot fungus Phlebia centrifuga.</title>
        <authorList>
            <person name="Granchi Z."/>
            <person name="Peng M."/>
            <person name="de Vries R.P."/>
            <person name="Hilden K."/>
            <person name="Makela M.R."/>
            <person name="Grigoriev I."/>
            <person name="Riley R."/>
        </authorList>
    </citation>
    <scope>NUCLEOTIDE SEQUENCE [LARGE SCALE GENOMIC DNA]</scope>
    <source>
        <strain evidence="1 2">FBCC195</strain>
    </source>
</reference>
<evidence type="ECO:0000313" key="2">
    <source>
        <dbReference type="Proteomes" id="UP000186601"/>
    </source>
</evidence>
<dbReference type="EMBL" id="MLYV02001214">
    <property type="protein sequence ID" value="PSR72107.1"/>
    <property type="molecule type" value="Genomic_DNA"/>
</dbReference>
<dbReference type="OrthoDB" id="337581at2759"/>
<proteinExistence type="predicted"/>
<dbReference type="Proteomes" id="UP000186601">
    <property type="component" value="Unassembled WGS sequence"/>
</dbReference>
<accession>A0A2R6NI82</accession>
<evidence type="ECO:0000313" key="1">
    <source>
        <dbReference type="EMBL" id="PSR72107.1"/>
    </source>
</evidence>
<organism evidence="1 2">
    <name type="scientific">Hermanssonia centrifuga</name>
    <dbReference type="NCBI Taxonomy" id="98765"/>
    <lineage>
        <taxon>Eukaryota</taxon>
        <taxon>Fungi</taxon>
        <taxon>Dikarya</taxon>
        <taxon>Basidiomycota</taxon>
        <taxon>Agaricomycotina</taxon>
        <taxon>Agaricomycetes</taxon>
        <taxon>Polyporales</taxon>
        <taxon>Meruliaceae</taxon>
        <taxon>Hermanssonia</taxon>
    </lineage>
</organism>
<sequence length="139" mass="15672">MSQILPYELFSIANAALEDSFKLEDEDSFDEFLDKLRFFFQDNLLLAALDLVDRDNGAVFLRMPAICNEDSPFIHLITSVIKFTTAWGYTQYQVLGTTSTYTVFLGAVTVDGNRKTPPYCTCASFAYSVLLSEYQLMVG</sequence>
<protein>
    <submittedName>
        <fullName evidence="1">Uncharacterized protein</fullName>
    </submittedName>
</protein>